<feature type="region of interest" description="Disordered" evidence="1">
    <location>
        <begin position="28"/>
        <end position="88"/>
    </location>
</feature>
<proteinExistence type="predicted"/>
<protein>
    <submittedName>
        <fullName evidence="2">Uncharacterized protein</fullName>
    </submittedName>
</protein>
<sequence length="88" mass="10062">MSVEEQENPFYDLAWHLGLQTVLEDMNGKEKEEEEVSIEEGEDLDCSQGTERIEEEGREVEDEFDGASGVQDENEVRVDKASTSYKML</sequence>
<evidence type="ECO:0000313" key="3">
    <source>
        <dbReference type="Proteomes" id="UP001497516"/>
    </source>
</evidence>
<evidence type="ECO:0000256" key="1">
    <source>
        <dbReference type="SAM" id="MobiDB-lite"/>
    </source>
</evidence>
<gene>
    <name evidence="2" type="ORF">LTRI10_LOCUS35043</name>
</gene>
<feature type="compositionally biased region" description="Acidic residues" evidence="1">
    <location>
        <begin position="32"/>
        <end position="45"/>
    </location>
</feature>
<dbReference type="Proteomes" id="UP001497516">
    <property type="component" value="Chromosome 6"/>
</dbReference>
<accession>A0AAV2F9A1</accession>
<feature type="compositionally biased region" description="Acidic residues" evidence="1">
    <location>
        <begin position="53"/>
        <end position="65"/>
    </location>
</feature>
<reference evidence="2 3" key="1">
    <citation type="submission" date="2024-04" db="EMBL/GenBank/DDBJ databases">
        <authorList>
            <person name="Fracassetti M."/>
        </authorList>
    </citation>
    <scope>NUCLEOTIDE SEQUENCE [LARGE SCALE GENOMIC DNA]</scope>
</reference>
<organism evidence="2 3">
    <name type="scientific">Linum trigynum</name>
    <dbReference type="NCBI Taxonomy" id="586398"/>
    <lineage>
        <taxon>Eukaryota</taxon>
        <taxon>Viridiplantae</taxon>
        <taxon>Streptophyta</taxon>
        <taxon>Embryophyta</taxon>
        <taxon>Tracheophyta</taxon>
        <taxon>Spermatophyta</taxon>
        <taxon>Magnoliopsida</taxon>
        <taxon>eudicotyledons</taxon>
        <taxon>Gunneridae</taxon>
        <taxon>Pentapetalae</taxon>
        <taxon>rosids</taxon>
        <taxon>fabids</taxon>
        <taxon>Malpighiales</taxon>
        <taxon>Linaceae</taxon>
        <taxon>Linum</taxon>
    </lineage>
</organism>
<name>A0AAV2F9A1_9ROSI</name>
<keyword evidence="3" id="KW-1185">Reference proteome</keyword>
<dbReference type="AlphaFoldDB" id="A0AAV2F9A1"/>
<dbReference type="EMBL" id="OZ034819">
    <property type="protein sequence ID" value="CAL1394547.1"/>
    <property type="molecule type" value="Genomic_DNA"/>
</dbReference>
<evidence type="ECO:0000313" key="2">
    <source>
        <dbReference type="EMBL" id="CAL1394547.1"/>
    </source>
</evidence>